<evidence type="ECO:0000313" key="1">
    <source>
        <dbReference type="Proteomes" id="UP000694941"/>
    </source>
</evidence>
<reference evidence="2" key="1">
    <citation type="submission" date="2025-08" db="UniProtKB">
        <authorList>
            <consortium name="RefSeq"/>
        </authorList>
    </citation>
    <scope>IDENTIFICATION</scope>
    <source>
        <tissue evidence="2">Muscle</tissue>
    </source>
</reference>
<protein>
    <submittedName>
        <fullName evidence="2">Genetic suppressor element 1-like</fullName>
    </submittedName>
</protein>
<keyword evidence="1" id="KW-1185">Reference proteome</keyword>
<organism evidence="1 2">
    <name type="scientific">Limulus polyphemus</name>
    <name type="common">Atlantic horseshoe crab</name>
    <dbReference type="NCBI Taxonomy" id="6850"/>
    <lineage>
        <taxon>Eukaryota</taxon>
        <taxon>Metazoa</taxon>
        <taxon>Ecdysozoa</taxon>
        <taxon>Arthropoda</taxon>
        <taxon>Chelicerata</taxon>
        <taxon>Merostomata</taxon>
        <taxon>Xiphosura</taxon>
        <taxon>Limulidae</taxon>
        <taxon>Limulus</taxon>
    </lineage>
</organism>
<gene>
    <name evidence="2" type="primary">LOC111085665</name>
</gene>
<dbReference type="GeneID" id="111085665"/>
<dbReference type="RefSeq" id="XP_022241059.1">
    <property type="nucleotide sequence ID" value="XM_022385351.1"/>
</dbReference>
<sequence length="145" mass="17623">MKHEKLAKDFVQEFHKSVLETTQQQLAGQNRQWSAKKRTGISSPPTLDFPEMISYREKAEKYHWPGIEVIMEVYENYLREQKQEQEFLVERCHYLQRKNQDANNNAERLHYQMTELLQLKYRLDEERHGHQAAIDYLKRTLQLMR</sequence>
<accession>A0ABM1SBQ4</accession>
<evidence type="ECO:0000313" key="2">
    <source>
        <dbReference type="RefSeq" id="XP_022241059.1"/>
    </source>
</evidence>
<name>A0ABM1SBQ4_LIMPO</name>
<dbReference type="Proteomes" id="UP000694941">
    <property type="component" value="Unplaced"/>
</dbReference>
<dbReference type="PANTHER" id="PTHR17608">
    <property type="entry name" value="GENETIC SUPPRESSOR ELEMENT 1"/>
    <property type="match status" value="1"/>
</dbReference>
<proteinExistence type="predicted"/>
<dbReference type="InterPro" id="IPR042337">
    <property type="entry name" value="GSE1"/>
</dbReference>
<dbReference type="PANTHER" id="PTHR17608:SF4">
    <property type="entry name" value="GENETIC SUPPRESSOR ELEMENT 1"/>
    <property type="match status" value="1"/>
</dbReference>